<sequence>MLVTLGTAPTIVASSPEAPMEILKTYDRALSRRRISVCFCIEEMNKNSLVWDDCTDNWKQLRRIAKTKIFGSRMLQIQEPVREKKVSEYMEFLRWREGKVVKISLCKERWRDGDWGRVTWR</sequence>
<dbReference type="GO" id="GO:0020037">
    <property type="term" value="F:heme binding"/>
    <property type="evidence" value="ECO:0007669"/>
    <property type="project" value="InterPro"/>
</dbReference>
<protein>
    <recommendedName>
        <fullName evidence="3">Cytochrome P450</fullName>
    </recommendedName>
</protein>
<name>A0AAP0HYI4_9MAGN</name>
<proteinExistence type="predicted"/>
<dbReference type="SUPFAM" id="SSF48264">
    <property type="entry name" value="Cytochrome P450"/>
    <property type="match status" value="1"/>
</dbReference>
<dbReference type="GO" id="GO:0016705">
    <property type="term" value="F:oxidoreductase activity, acting on paired donors, with incorporation or reduction of molecular oxygen"/>
    <property type="evidence" value="ECO:0007669"/>
    <property type="project" value="InterPro"/>
</dbReference>
<dbReference type="PANTHER" id="PTHR24299:SF58">
    <property type="entry name" value="CYTOCHROME P450"/>
    <property type="match status" value="1"/>
</dbReference>
<dbReference type="InterPro" id="IPR036396">
    <property type="entry name" value="Cyt_P450_sf"/>
</dbReference>
<dbReference type="GO" id="GO:0005506">
    <property type="term" value="F:iron ion binding"/>
    <property type="evidence" value="ECO:0007669"/>
    <property type="project" value="InterPro"/>
</dbReference>
<organism evidence="1 2">
    <name type="scientific">Stephania cephalantha</name>
    <dbReference type="NCBI Taxonomy" id="152367"/>
    <lineage>
        <taxon>Eukaryota</taxon>
        <taxon>Viridiplantae</taxon>
        <taxon>Streptophyta</taxon>
        <taxon>Embryophyta</taxon>
        <taxon>Tracheophyta</taxon>
        <taxon>Spermatophyta</taxon>
        <taxon>Magnoliopsida</taxon>
        <taxon>Ranunculales</taxon>
        <taxon>Menispermaceae</taxon>
        <taxon>Menispermoideae</taxon>
        <taxon>Cissampelideae</taxon>
        <taxon>Stephania</taxon>
    </lineage>
</organism>
<accession>A0AAP0HYI4</accession>
<reference evidence="1 2" key="1">
    <citation type="submission" date="2024-01" db="EMBL/GenBank/DDBJ databases">
        <title>Genome assemblies of Stephania.</title>
        <authorList>
            <person name="Yang L."/>
        </authorList>
    </citation>
    <scope>NUCLEOTIDE SEQUENCE [LARGE SCALE GENOMIC DNA]</scope>
    <source>
        <strain evidence="1">JXDWG</strain>
        <tissue evidence="1">Leaf</tissue>
    </source>
</reference>
<dbReference type="EMBL" id="JBBNAG010000010">
    <property type="protein sequence ID" value="KAK9101266.1"/>
    <property type="molecule type" value="Genomic_DNA"/>
</dbReference>
<evidence type="ECO:0000313" key="1">
    <source>
        <dbReference type="EMBL" id="KAK9101266.1"/>
    </source>
</evidence>
<comment type="caution">
    <text evidence="1">The sequence shown here is derived from an EMBL/GenBank/DDBJ whole genome shotgun (WGS) entry which is preliminary data.</text>
</comment>
<keyword evidence="2" id="KW-1185">Reference proteome</keyword>
<dbReference type="AlphaFoldDB" id="A0AAP0HYI4"/>
<evidence type="ECO:0008006" key="3">
    <source>
        <dbReference type="Google" id="ProtNLM"/>
    </source>
</evidence>
<gene>
    <name evidence="1" type="ORF">Scep_024696</name>
</gene>
<dbReference type="Proteomes" id="UP001419268">
    <property type="component" value="Unassembled WGS sequence"/>
</dbReference>
<dbReference type="GO" id="GO:0004497">
    <property type="term" value="F:monooxygenase activity"/>
    <property type="evidence" value="ECO:0007669"/>
    <property type="project" value="InterPro"/>
</dbReference>
<dbReference type="Gene3D" id="1.10.630.10">
    <property type="entry name" value="Cytochrome P450"/>
    <property type="match status" value="1"/>
</dbReference>
<dbReference type="PANTHER" id="PTHR24299">
    <property type="entry name" value="CYTOCHROME P450 FAMILY 1"/>
    <property type="match status" value="1"/>
</dbReference>
<evidence type="ECO:0000313" key="2">
    <source>
        <dbReference type="Proteomes" id="UP001419268"/>
    </source>
</evidence>